<accession>A0ACB7ZQP9</accession>
<organism evidence="1 2">
    <name type="scientific">Vaccinium darrowii</name>
    <dbReference type="NCBI Taxonomy" id="229202"/>
    <lineage>
        <taxon>Eukaryota</taxon>
        <taxon>Viridiplantae</taxon>
        <taxon>Streptophyta</taxon>
        <taxon>Embryophyta</taxon>
        <taxon>Tracheophyta</taxon>
        <taxon>Spermatophyta</taxon>
        <taxon>Magnoliopsida</taxon>
        <taxon>eudicotyledons</taxon>
        <taxon>Gunneridae</taxon>
        <taxon>Pentapetalae</taxon>
        <taxon>asterids</taxon>
        <taxon>Ericales</taxon>
        <taxon>Ericaceae</taxon>
        <taxon>Vaccinioideae</taxon>
        <taxon>Vaccinieae</taxon>
        <taxon>Vaccinium</taxon>
    </lineage>
</organism>
<gene>
    <name evidence="1" type="ORF">Vadar_033931</name>
</gene>
<protein>
    <submittedName>
        <fullName evidence="1">Uncharacterized protein</fullName>
    </submittedName>
</protein>
<evidence type="ECO:0000313" key="2">
    <source>
        <dbReference type="Proteomes" id="UP000828048"/>
    </source>
</evidence>
<sequence length="146" mass="15649">MQPLCVSGEPGSRHANGVQASWADMIISVLKKQAGLNSEASRELAGLTLIYVIVIFVLHLTLGFGSFLEFPTPNTIAFIGEIGLGGELRSVPRMEKRVNTVAKLGYKKCIVSKSAEKSLAGLAIEGTTIVCCRNLKEIINTVFITA</sequence>
<name>A0ACB7ZQP9_9ERIC</name>
<dbReference type="Proteomes" id="UP000828048">
    <property type="component" value="Chromosome 9"/>
</dbReference>
<dbReference type="EMBL" id="CM037159">
    <property type="protein sequence ID" value="KAH7867470.1"/>
    <property type="molecule type" value="Genomic_DNA"/>
</dbReference>
<proteinExistence type="predicted"/>
<comment type="caution">
    <text evidence="1">The sequence shown here is derived from an EMBL/GenBank/DDBJ whole genome shotgun (WGS) entry which is preliminary data.</text>
</comment>
<evidence type="ECO:0000313" key="1">
    <source>
        <dbReference type="EMBL" id="KAH7867470.1"/>
    </source>
</evidence>
<keyword evidence="2" id="KW-1185">Reference proteome</keyword>
<reference evidence="1 2" key="1">
    <citation type="journal article" date="2021" name="Hortic Res">
        <title>High-quality reference genome and annotation aids understanding of berry development for evergreen blueberry (Vaccinium darrowii).</title>
        <authorList>
            <person name="Yu J."/>
            <person name="Hulse-Kemp A.M."/>
            <person name="Babiker E."/>
            <person name="Staton M."/>
        </authorList>
    </citation>
    <scope>NUCLEOTIDE SEQUENCE [LARGE SCALE GENOMIC DNA]</scope>
    <source>
        <strain evidence="2">cv. NJ 8807/NJ 8810</strain>
        <tissue evidence="1">Young leaf</tissue>
    </source>
</reference>